<sequence length="150" mass="17058">MGTTTKWGRAKLNSSTIGQTVTMRQQPAPKKKPTNTVCKSHQPLIPFQNRTSRRSKTLGFEWTQTTLRKTREETVRKRRKIRGSSWPAKEKNEQFATGERKRGSSQPEKEKGKRRRNAQQVGGRMFAKGSRPTTDVGEDDDCGLLAVEQN</sequence>
<dbReference type="EMBL" id="JBFOLK010000003">
    <property type="protein sequence ID" value="KAL2525730.1"/>
    <property type="molecule type" value="Genomic_DNA"/>
</dbReference>
<protein>
    <submittedName>
        <fullName evidence="2">Uncharacterized protein</fullName>
    </submittedName>
</protein>
<evidence type="ECO:0000313" key="2">
    <source>
        <dbReference type="EMBL" id="KAL2525730.1"/>
    </source>
</evidence>
<accession>A0ABD1UL75</accession>
<gene>
    <name evidence="2" type="ORF">Adt_10784</name>
</gene>
<proteinExistence type="predicted"/>
<dbReference type="AlphaFoldDB" id="A0ABD1UL75"/>
<feature type="region of interest" description="Disordered" evidence="1">
    <location>
        <begin position="1"/>
        <end position="150"/>
    </location>
</feature>
<comment type="caution">
    <text evidence="2">The sequence shown here is derived from an EMBL/GenBank/DDBJ whole genome shotgun (WGS) entry which is preliminary data.</text>
</comment>
<name>A0ABD1UL75_9LAMI</name>
<evidence type="ECO:0000256" key="1">
    <source>
        <dbReference type="SAM" id="MobiDB-lite"/>
    </source>
</evidence>
<evidence type="ECO:0000313" key="3">
    <source>
        <dbReference type="Proteomes" id="UP001604336"/>
    </source>
</evidence>
<reference evidence="3" key="1">
    <citation type="submission" date="2024-07" db="EMBL/GenBank/DDBJ databases">
        <title>Two chromosome-level genome assemblies of Korean endemic species Abeliophyllum distichum and Forsythia ovata (Oleaceae).</title>
        <authorList>
            <person name="Jang H."/>
        </authorList>
    </citation>
    <scope>NUCLEOTIDE SEQUENCE [LARGE SCALE GENOMIC DNA]</scope>
</reference>
<dbReference type="Proteomes" id="UP001604336">
    <property type="component" value="Unassembled WGS sequence"/>
</dbReference>
<keyword evidence="3" id="KW-1185">Reference proteome</keyword>
<feature type="compositionally biased region" description="Basic and acidic residues" evidence="1">
    <location>
        <begin position="88"/>
        <end position="111"/>
    </location>
</feature>
<feature type="compositionally biased region" description="Polar residues" evidence="1">
    <location>
        <begin position="1"/>
        <end position="25"/>
    </location>
</feature>
<organism evidence="2 3">
    <name type="scientific">Abeliophyllum distichum</name>
    <dbReference type="NCBI Taxonomy" id="126358"/>
    <lineage>
        <taxon>Eukaryota</taxon>
        <taxon>Viridiplantae</taxon>
        <taxon>Streptophyta</taxon>
        <taxon>Embryophyta</taxon>
        <taxon>Tracheophyta</taxon>
        <taxon>Spermatophyta</taxon>
        <taxon>Magnoliopsida</taxon>
        <taxon>eudicotyledons</taxon>
        <taxon>Gunneridae</taxon>
        <taxon>Pentapetalae</taxon>
        <taxon>asterids</taxon>
        <taxon>lamiids</taxon>
        <taxon>Lamiales</taxon>
        <taxon>Oleaceae</taxon>
        <taxon>Forsythieae</taxon>
        <taxon>Abeliophyllum</taxon>
    </lineage>
</organism>